<reference evidence="2 3" key="1">
    <citation type="journal article" date="2013" name="Genome Announc.">
        <title>Draft Genome Sequence of a Hexachlorocyclohexane-Degrading Bacterium, Sphingobium baderi Strain LL03T.</title>
        <authorList>
            <person name="Kaur J."/>
            <person name="Verma H."/>
            <person name="Tripathi C."/>
            <person name="Khurana J.P."/>
            <person name="Lal R."/>
        </authorList>
    </citation>
    <scope>NUCLEOTIDE SEQUENCE [LARGE SCALE GENOMIC DNA]</scope>
    <source>
        <strain evidence="2 3">LL03</strain>
    </source>
</reference>
<comment type="caution">
    <text evidence="2">The sequence shown here is derived from an EMBL/GenBank/DDBJ whole genome shotgun (WGS) entry which is preliminary data.</text>
</comment>
<evidence type="ECO:0000313" key="2">
    <source>
        <dbReference type="EMBL" id="EQB05816.1"/>
    </source>
</evidence>
<keyword evidence="1" id="KW-0472">Membrane</keyword>
<keyword evidence="3" id="KW-1185">Reference proteome</keyword>
<sequence length="117" mass="13688">MTNVIPFPIRRRIARIADPPPILPVTIAEASALDKIIAVVWGITAFCWTFMRFIIPLVVFWQFLRMMWFWNTPGAHAGWNFLAYFAGYTALYYFVAFYRPKALRDRDVNRGGRNARK</sequence>
<keyword evidence="1" id="KW-0812">Transmembrane</keyword>
<protein>
    <recommendedName>
        <fullName evidence="4">KleE protein</fullName>
    </recommendedName>
</protein>
<dbReference type="InterPro" id="IPR035362">
    <property type="entry name" value="KleE"/>
</dbReference>
<dbReference type="PATRIC" id="fig|1114964.3.peg.338"/>
<dbReference type="EMBL" id="ATIB01000021">
    <property type="protein sequence ID" value="EQB05816.1"/>
    <property type="molecule type" value="Genomic_DNA"/>
</dbReference>
<feature type="transmembrane region" description="Helical" evidence="1">
    <location>
        <begin position="81"/>
        <end position="98"/>
    </location>
</feature>
<organism evidence="2 3">
    <name type="scientific">Sphingobium baderi LL03</name>
    <dbReference type="NCBI Taxonomy" id="1114964"/>
    <lineage>
        <taxon>Bacteria</taxon>
        <taxon>Pseudomonadati</taxon>
        <taxon>Pseudomonadota</taxon>
        <taxon>Alphaproteobacteria</taxon>
        <taxon>Sphingomonadales</taxon>
        <taxon>Sphingomonadaceae</taxon>
        <taxon>Sphingobium</taxon>
    </lineage>
</organism>
<dbReference type="Pfam" id="PF17394">
    <property type="entry name" value="KleE"/>
    <property type="match status" value="1"/>
</dbReference>
<name>T0GPP4_9SPHN</name>
<proteinExistence type="predicted"/>
<evidence type="ECO:0000256" key="1">
    <source>
        <dbReference type="SAM" id="Phobius"/>
    </source>
</evidence>
<dbReference type="Proteomes" id="UP000015524">
    <property type="component" value="Unassembled WGS sequence"/>
</dbReference>
<feature type="transmembrane region" description="Helical" evidence="1">
    <location>
        <begin position="36"/>
        <end position="61"/>
    </location>
</feature>
<dbReference type="RefSeq" id="WP_021243370.1">
    <property type="nucleotide sequence ID" value="NZ_ATIB01000021.1"/>
</dbReference>
<dbReference type="AlphaFoldDB" id="T0GPP4"/>
<evidence type="ECO:0008006" key="4">
    <source>
        <dbReference type="Google" id="ProtNLM"/>
    </source>
</evidence>
<keyword evidence="1" id="KW-1133">Transmembrane helix</keyword>
<evidence type="ECO:0000313" key="3">
    <source>
        <dbReference type="Proteomes" id="UP000015524"/>
    </source>
</evidence>
<gene>
    <name evidence="2" type="ORF">L485_01850</name>
</gene>
<accession>T0GPP4</accession>
<dbReference type="eggNOG" id="ENOG50332BS">
    <property type="taxonomic scope" value="Bacteria"/>
</dbReference>